<protein>
    <submittedName>
        <fullName evidence="1">Uncharacterized protein</fullName>
    </submittedName>
</protein>
<sequence length="31" mass="3732">MLINFEFLENLLNSKIGIVIIYVKQILILYY</sequence>
<accession>A0A0U1MFX9</accession>
<evidence type="ECO:0000313" key="1">
    <source>
        <dbReference type="EMBL" id="CRI07860.1"/>
    </source>
</evidence>
<evidence type="ECO:0000313" key="2">
    <source>
        <dbReference type="Proteomes" id="UP000039437"/>
    </source>
</evidence>
<dbReference type="AlphaFoldDB" id="A0A0U1MFX9"/>
<dbReference type="Proteomes" id="UP000039437">
    <property type="component" value="Unassembled WGS sequence"/>
</dbReference>
<proteinExistence type="predicted"/>
<dbReference type="EMBL" id="CVOQ01000005">
    <property type="protein sequence ID" value="CRI07860.1"/>
    <property type="molecule type" value="Genomic_DNA"/>
</dbReference>
<gene>
    <name evidence="1" type="ORF">BN1321_130041</name>
</gene>
<organism evidence="1 2">
    <name type="scientific">Staphylococcus aureus</name>
    <dbReference type="NCBI Taxonomy" id="1280"/>
    <lineage>
        <taxon>Bacteria</taxon>
        <taxon>Bacillati</taxon>
        <taxon>Bacillota</taxon>
        <taxon>Bacilli</taxon>
        <taxon>Bacillales</taxon>
        <taxon>Staphylococcaceae</taxon>
        <taxon>Staphylococcus</taxon>
    </lineage>
</organism>
<name>A0A0U1MFX9_STAAU</name>
<reference evidence="1 2" key="1">
    <citation type="submission" date="2015-04" db="EMBL/GenBank/DDBJ databases">
        <authorList>
            <person name="Syromyatnikov M.Y."/>
            <person name="Popov V.N."/>
        </authorList>
    </citation>
    <scope>NUCLEOTIDE SEQUENCE [LARGE SCALE GENOMIC DNA]</scope>
    <source>
        <strain evidence="1 2">AH1</strain>
    </source>
</reference>